<name>A0A917G0C0_9BACL</name>
<comment type="caution">
    <text evidence="1">The sequence shown here is derived from an EMBL/GenBank/DDBJ whole genome shotgun (WGS) entry which is preliminary data.</text>
</comment>
<dbReference type="EMBL" id="BMGR01000013">
    <property type="protein sequence ID" value="GGG16329.1"/>
    <property type="molecule type" value="Genomic_DNA"/>
</dbReference>
<accession>A0A917G0C0</accession>
<dbReference type="AlphaFoldDB" id="A0A917G0C0"/>
<reference evidence="1" key="1">
    <citation type="journal article" date="2014" name="Int. J. Syst. Evol. Microbiol.">
        <title>Complete genome sequence of Corynebacterium casei LMG S-19264T (=DSM 44701T), isolated from a smear-ripened cheese.</title>
        <authorList>
            <consortium name="US DOE Joint Genome Institute (JGI-PGF)"/>
            <person name="Walter F."/>
            <person name="Albersmeier A."/>
            <person name="Kalinowski J."/>
            <person name="Ruckert C."/>
        </authorList>
    </citation>
    <scope>NUCLEOTIDE SEQUENCE</scope>
    <source>
        <strain evidence="1">CGMCC 1.12987</strain>
    </source>
</reference>
<organism evidence="1 2">
    <name type="scientific">Paenibacillus abyssi</name>
    <dbReference type="NCBI Taxonomy" id="1340531"/>
    <lineage>
        <taxon>Bacteria</taxon>
        <taxon>Bacillati</taxon>
        <taxon>Bacillota</taxon>
        <taxon>Bacilli</taxon>
        <taxon>Bacillales</taxon>
        <taxon>Paenibacillaceae</taxon>
        <taxon>Paenibacillus</taxon>
    </lineage>
</organism>
<dbReference type="Proteomes" id="UP000644756">
    <property type="component" value="Unassembled WGS sequence"/>
</dbReference>
<reference evidence="1" key="2">
    <citation type="submission" date="2020-09" db="EMBL/GenBank/DDBJ databases">
        <authorList>
            <person name="Sun Q."/>
            <person name="Zhou Y."/>
        </authorList>
    </citation>
    <scope>NUCLEOTIDE SEQUENCE</scope>
    <source>
        <strain evidence="1">CGMCC 1.12987</strain>
    </source>
</reference>
<keyword evidence="2" id="KW-1185">Reference proteome</keyword>
<proteinExistence type="predicted"/>
<evidence type="ECO:0000313" key="1">
    <source>
        <dbReference type="EMBL" id="GGG16329.1"/>
    </source>
</evidence>
<gene>
    <name evidence="1" type="ORF">GCM10010916_36560</name>
</gene>
<evidence type="ECO:0000313" key="2">
    <source>
        <dbReference type="Proteomes" id="UP000644756"/>
    </source>
</evidence>
<protein>
    <submittedName>
        <fullName evidence="1">Uncharacterized protein</fullName>
    </submittedName>
</protein>
<sequence length="70" mass="8159">MFDDESMRGFITRVSNENILSDPKVLYRVSGMMIYNKFKNMLIPEDDLDLINLSVECYDKNAVEKPPQVK</sequence>